<dbReference type="PANTHER" id="PTHR45641">
    <property type="entry name" value="TETRATRICOPEPTIDE REPEAT PROTEIN (AFU_ORTHOLOGUE AFUA_6G03870)"/>
    <property type="match status" value="1"/>
</dbReference>
<reference evidence="4 5" key="1">
    <citation type="journal article" date="2013" name="Curr. Biol.">
        <title>The Genome of the Foraminiferan Reticulomyxa filosa.</title>
        <authorList>
            <person name="Glockner G."/>
            <person name="Hulsmann N."/>
            <person name="Schleicher M."/>
            <person name="Noegel A.A."/>
            <person name="Eichinger L."/>
            <person name="Gallinger C."/>
            <person name="Pawlowski J."/>
            <person name="Sierra R."/>
            <person name="Euteneuer U."/>
            <person name="Pillet L."/>
            <person name="Moustafa A."/>
            <person name="Platzer M."/>
            <person name="Groth M."/>
            <person name="Szafranski K."/>
            <person name="Schliwa M."/>
        </authorList>
    </citation>
    <scope>NUCLEOTIDE SEQUENCE [LARGE SCALE GENOMIC DNA]</scope>
</reference>
<evidence type="ECO:0000256" key="1">
    <source>
        <dbReference type="ARBA" id="ARBA00022737"/>
    </source>
</evidence>
<dbReference type="OrthoDB" id="5587616at2759"/>
<feature type="repeat" description="TPR" evidence="3">
    <location>
        <begin position="214"/>
        <end position="247"/>
    </location>
</feature>
<evidence type="ECO:0000313" key="4">
    <source>
        <dbReference type="EMBL" id="ETO35380.1"/>
    </source>
</evidence>
<dbReference type="InterPro" id="IPR019734">
    <property type="entry name" value="TPR_rpt"/>
</dbReference>
<protein>
    <submittedName>
        <fullName evidence="4">Uncharacterized protein</fullName>
    </submittedName>
</protein>
<dbReference type="EMBL" id="ASPP01001666">
    <property type="protein sequence ID" value="ETO35380.1"/>
    <property type="molecule type" value="Genomic_DNA"/>
</dbReference>
<comment type="caution">
    <text evidence="4">The sequence shown here is derived from an EMBL/GenBank/DDBJ whole genome shotgun (WGS) entry which is preliminary data.</text>
</comment>
<dbReference type="PANTHER" id="PTHR45641:SF1">
    <property type="entry name" value="AAA+ ATPASE DOMAIN-CONTAINING PROTEIN"/>
    <property type="match status" value="1"/>
</dbReference>
<dbReference type="Proteomes" id="UP000023152">
    <property type="component" value="Unassembled WGS sequence"/>
</dbReference>
<name>X6PA36_RETFI</name>
<evidence type="ECO:0000256" key="2">
    <source>
        <dbReference type="ARBA" id="ARBA00022803"/>
    </source>
</evidence>
<proteinExistence type="predicted"/>
<evidence type="ECO:0000313" key="5">
    <source>
        <dbReference type="Proteomes" id="UP000023152"/>
    </source>
</evidence>
<dbReference type="AlphaFoldDB" id="X6PA36"/>
<dbReference type="SMART" id="SM00028">
    <property type="entry name" value="TPR"/>
    <property type="match status" value="4"/>
</dbReference>
<feature type="repeat" description="TPR" evidence="3">
    <location>
        <begin position="298"/>
        <end position="331"/>
    </location>
</feature>
<dbReference type="PROSITE" id="PS50293">
    <property type="entry name" value="TPR_REGION"/>
    <property type="match status" value="1"/>
</dbReference>
<dbReference type="Pfam" id="PF13424">
    <property type="entry name" value="TPR_12"/>
    <property type="match status" value="2"/>
</dbReference>
<dbReference type="PROSITE" id="PS50005">
    <property type="entry name" value="TPR"/>
    <property type="match status" value="3"/>
</dbReference>
<gene>
    <name evidence="4" type="ORF">RFI_01682</name>
</gene>
<dbReference type="InterPro" id="IPR011990">
    <property type="entry name" value="TPR-like_helical_dom_sf"/>
</dbReference>
<feature type="non-terminal residue" evidence="4">
    <location>
        <position position="394"/>
    </location>
</feature>
<dbReference type="Gene3D" id="1.25.40.10">
    <property type="entry name" value="Tetratricopeptide repeat domain"/>
    <property type="match status" value="1"/>
</dbReference>
<sequence>MSYLNDGTKIHTITLPELTIETLDFKKHWNKNWRKSNVEAAKMAAKMMKNNEQGLIVVAKNKEWKNGTNMSTAQSIDYSFSFLVLINNNKIEKKDFVSYWMYVIKSELIILDDITIDGNLYAVDCTLQCKDKVMITTQLFVTEKCVIDSQLKQCISPIPWNTKMHHDIPLQLQCVEDKAEQCSEDKSFDKAVIHLQEYLQLCIDLFGASHHYVAVAYNLLALAYHDNGQHNQAIEPFKKALKILLDIFGANCKFVAQLYHNMGVTYSRKEQYNEATECNEKSLKITLDMFESDHDEIANSYYTLGNTYVYRGYYDEAIRCYESALKILRSRYETPQKSIGDIYWNLAITFEQKGEVQTAYKNYEDSWKICSIVLGNWHHQTLQAKKQARKLSEK</sequence>
<keyword evidence="5" id="KW-1185">Reference proteome</keyword>
<accession>X6PA36</accession>
<keyword evidence="1" id="KW-0677">Repeat</keyword>
<feature type="repeat" description="TPR" evidence="3">
    <location>
        <begin position="256"/>
        <end position="289"/>
    </location>
</feature>
<dbReference type="SUPFAM" id="SSF48452">
    <property type="entry name" value="TPR-like"/>
    <property type="match status" value="1"/>
</dbReference>
<keyword evidence="2 3" id="KW-0802">TPR repeat</keyword>
<evidence type="ECO:0000256" key="3">
    <source>
        <dbReference type="PROSITE-ProRule" id="PRU00339"/>
    </source>
</evidence>
<organism evidence="4 5">
    <name type="scientific">Reticulomyxa filosa</name>
    <dbReference type="NCBI Taxonomy" id="46433"/>
    <lineage>
        <taxon>Eukaryota</taxon>
        <taxon>Sar</taxon>
        <taxon>Rhizaria</taxon>
        <taxon>Retaria</taxon>
        <taxon>Foraminifera</taxon>
        <taxon>Monothalamids</taxon>
        <taxon>Reticulomyxidae</taxon>
        <taxon>Reticulomyxa</taxon>
    </lineage>
</organism>